<keyword evidence="5 10" id="KW-1133">Transmembrane helix</keyword>
<evidence type="ECO:0000313" key="13">
    <source>
        <dbReference type="Proteomes" id="UP000186607"/>
    </source>
</evidence>
<comment type="similarity">
    <text evidence="10">Belongs to the PlsY family.</text>
</comment>
<evidence type="ECO:0000259" key="11">
    <source>
        <dbReference type="Pfam" id="PF01488"/>
    </source>
</evidence>
<dbReference type="InterPro" id="IPR006151">
    <property type="entry name" value="Shikm_DH/Glu-tRNA_Rdtase"/>
</dbReference>
<evidence type="ECO:0000256" key="7">
    <source>
        <dbReference type="ARBA" id="ARBA00023136"/>
    </source>
</evidence>
<dbReference type="InterPro" id="IPR036291">
    <property type="entry name" value="NAD(P)-bd_dom_sf"/>
</dbReference>
<comment type="subcellular location">
    <subcellularLocation>
        <location evidence="10">Cell membrane</location>
        <topology evidence="10">Multi-pass membrane protein</topology>
    </subcellularLocation>
</comment>
<evidence type="ECO:0000256" key="8">
    <source>
        <dbReference type="ARBA" id="ARBA00023209"/>
    </source>
</evidence>
<dbReference type="EMBL" id="MSTI01000175">
    <property type="protein sequence ID" value="OLV15582.1"/>
    <property type="molecule type" value="Genomic_DNA"/>
</dbReference>
<comment type="function">
    <text evidence="10">Catalyzes the transfer of an acyl group from acyl-phosphate (acyl-PO(4)) to glycerol-3-phosphate (G3P) to form lysophosphatidic acid (LPA). This enzyme utilizes acyl-phosphate as fatty acyl donor, but not acyl-CoA or acyl-ACP.</text>
</comment>
<dbReference type="eggNOG" id="COG0344">
    <property type="taxonomic scope" value="Bacteria"/>
</dbReference>
<dbReference type="PANTHER" id="PTHR30309">
    <property type="entry name" value="INNER MEMBRANE PROTEIN YGIH"/>
    <property type="match status" value="1"/>
</dbReference>
<dbReference type="SUPFAM" id="SSF51735">
    <property type="entry name" value="NAD(P)-binding Rossmann-fold domains"/>
    <property type="match status" value="1"/>
</dbReference>
<evidence type="ECO:0000256" key="1">
    <source>
        <dbReference type="ARBA" id="ARBA00022475"/>
    </source>
</evidence>
<dbReference type="UniPathway" id="UPA00085"/>
<keyword evidence="8 10" id="KW-0594">Phospholipid biosynthesis</keyword>
<keyword evidence="3 10" id="KW-0808">Transferase</keyword>
<dbReference type="GO" id="GO:0008654">
    <property type="term" value="P:phospholipid biosynthetic process"/>
    <property type="evidence" value="ECO:0007669"/>
    <property type="project" value="UniProtKB-UniRule"/>
</dbReference>
<comment type="caution">
    <text evidence="12">The sequence shown here is derived from an EMBL/GenBank/DDBJ whole genome shotgun (WGS) entry which is preliminary data.</text>
</comment>
<evidence type="ECO:0000256" key="10">
    <source>
        <dbReference type="HAMAP-Rule" id="MF_01043"/>
    </source>
</evidence>
<evidence type="ECO:0000256" key="2">
    <source>
        <dbReference type="ARBA" id="ARBA00022516"/>
    </source>
</evidence>
<sequence length="565" mass="59108">MLFLSALLLLVAFLVGSLPLGYLLLSRAGVNTRLSNAHNLGVENMLRLVGPGLATASALLDAGKGLLAVLMASSLGLPEVSVLAALAAYLGHLNPPNALYRPLYGPAFGRVPPRGRGSLVLLGVLAGVAVTGAVPLWAAALPVVVYAGVTGYWGYVSAATLSGLAAFAAVVALLPIGVPAKLGALGLLVAAGWRFKENIGRMLDGTEPKFGEEVPLAGKRSDEVVAAFMIHPMTLENFWSAPRFAWLRPLVERGVISEASVRQMAANLRPMKVGELRGIRTPEGQSIRCYLLSSPLLPDVFDTNPELATRRAIEGARLAHELGAEVFGLGAFWSVVGNKGVDVQAAVPEITVTNGGAYTSGTIKAAIPGILKHFESEGRDLKAATAGIVGANGVVAFGIARTIAPQVAKIIMLGRNLDKLERSAATLRRANKDTEIVTTTDYAALTEADLIFTATSDPLPVIFPQHVKPGTWIFDEGRPADVDESVASIPGVRIIPGGVVRPPGGMTSNIDLQFGEGAVPACLAETLIIAATGEHGRKSLGPQTLSENINFFVEQAARLGFEVVD</sequence>
<dbReference type="Pfam" id="PF01488">
    <property type="entry name" value="Shikimate_DH"/>
    <property type="match status" value="1"/>
</dbReference>
<dbReference type="RefSeq" id="WP_075836952.1">
    <property type="nucleotide sequence ID" value="NZ_MSTI01000175.1"/>
</dbReference>
<dbReference type="SMART" id="SM01207">
    <property type="entry name" value="G3P_acyltransf"/>
    <property type="match status" value="1"/>
</dbReference>
<dbReference type="GO" id="GO:0043772">
    <property type="term" value="F:acyl-phosphate glycerol-3-phosphate acyltransferase activity"/>
    <property type="evidence" value="ECO:0007669"/>
    <property type="project" value="UniProtKB-UniRule"/>
</dbReference>
<feature type="domain" description="Quinate/shikimate 5-dehydrogenase/glutamyl-tRNA reductase" evidence="11">
    <location>
        <begin position="378"/>
        <end position="494"/>
    </location>
</feature>
<keyword evidence="7 10" id="KW-0472">Membrane</keyword>
<dbReference type="PANTHER" id="PTHR30309:SF0">
    <property type="entry name" value="GLYCEROL-3-PHOSPHATE ACYLTRANSFERASE-RELATED"/>
    <property type="match status" value="1"/>
</dbReference>
<evidence type="ECO:0000256" key="9">
    <source>
        <dbReference type="ARBA" id="ARBA00023264"/>
    </source>
</evidence>
<dbReference type="GO" id="GO:0005886">
    <property type="term" value="C:plasma membrane"/>
    <property type="evidence" value="ECO:0007669"/>
    <property type="project" value="UniProtKB-SubCell"/>
</dbReference>
<keyword evidence="6 10" id="KW-0443">Lipid metabolism</keyword>
<keyword evidence="13" id="KW-1185">Reference proteome</keyword>
<dbReference type="Proteomes" id="UP000186607">
    <property type="component" value="Unassembled WGS sequence"/>
</dbReference>
<comment type="caution">
    <text evidence="10">Lacks conserved residue(s) required for the propagation of feature annotation.</text>
</comment>
<name>A0A1U7NRN3_9DEIO</name>
<reference evidence="12 13" key="1">
    <citation type="submission" date="2017-01" db="EMBL/GenBank/DDBJ databases">
        <title>Genome Analysis of Deinococcus marmoris KOPRI26562.</title>
        <authorList>
            <person name="Kim J.H."/>
            <person name="Oh H.-M."/>
        </authorList>
    </citation>
    <scope>NUCLEOTIDE SEQUENCE [LARGE SCALE GENOMIC DNA]</scope>
    <source>
        <strain evidence="12 13">KOPRI26562</strain>
    </source>
</reference>
<dbReference type="OrthoDB" id="9808814at2"/>
<dbReference type="HAMAP" id="MF_01043">
    <property type="entry name" value="PlsY"/>
    <property type="match status" value="1"/>
</dbReference>
<organism evidence="12 13">
    <name type="scientific">Deinococcus marmoris</name>
    <dbReference type="NCBI Taxonomy" id="249408"/>
    <lineage>
        <taxon>Bacteria</taxon>
        <taxon>Thermotogati</taxon>
        <taxon>Deinococcota</taxon>
        <taxon>Deinococci</taxon>
        <taxon>Deinococcales</taxon>
        <taxon>Deinococcaceae</taxon>
        <taxon>Deinococcus</taxon>
    </lineage>
</organism>
<dbReference type="STRING" id="249408.BOO71_0014584"/>
<evidence type="ECO:0000256" key="6">
    <source>
        <dbReference type="ARBA" id="ARBA00023098"/>
    </source>
</evidence>
<keyword evidence="1 10" id="KW-1003">Cell membrane</keyword>
<dbReference type="InterPro" id="IPR003811">
    <property type="entry name" value="G3P_acylTferase_PlsY"/>
</dbReference>
<evidence type="ECO:0000256" key="3">
    <source>
        <dbReference type="ARBA" id="ARBA00022679"/>
    </source>
</evidence>
<evidence type="ECO:0000256" key="5">
    <source>
        <dbReference type="ARBA" id="ARBA00022989"/>
    </source>
</evidence>
<evidence type="ECO:0000256" key="4">
    <source>
        <dbReference type="ARBA" id="ARBA00022692"/>
    </source>
</evidence>
<protein>
    <recommendedName>
        <fullName evidence="10">Glycerol-3-phosphate acyltransferase</fullName>
    </recommendedName>
    <alternativeName>
        <fullName evidence="10">Acyl-PO4 G3P acyltransferase</fullName>
    </alternativeName>
    <alternativeName>
        <fullName evidence="10">Acyl-phosphate--glycerol-3-phosphate acyltransferase</fullName>
    </alternativeName>
    <alternativeName>
        <fullName evidence="10">G3P acyltransferase</fullName>
        <shortName evidence="10">GPAT</shortName>
        <ecNumber evidence="10">2.3.1.275</ecNumber>
    </alternativeName>
    <alternativeName>
        <fullName evidence="10">Lysophosphatidic acid synthase</fullName>
        <shortName evidence="10">LPA synthase</shortName>
    </alternativeName>
</protein>
<feature type="transmembrane region" description="Helical" evidence="10">
    <location>
        <begin position="119"/>
        <end position="140"/>
    </location>
</feature>
<comment type="catalytic activity">
    <reaction evidence="10">
        <text>an acyl phosphate + sn-glycerol 3-phosphate = a 1-acyl-sn-glycero-3-phosphate + phosphate</text>
        <dbReference type="Rhea" id="RHEA:34075"/>
        <dbReference type="ChEBI" id="CHEBI:43474"/>
        <dbReference type="ChEBI" id="CHEBI:57597"/>
        <dbReference type="ChEBI" id="CHEBI:57970"/>
        <dbReference type="ChEBI" id="CHEBI:59918"/>
        <dbReference type="EC" id="2.3.1.275"/>
    </reaction>
</comment>
<evidence type="ECO:0000313" key="12">
    <source>
        <dbReference type="EMBL" id="OLV15582.1"/>
    </source>
</evidence>
<dbReference type="Gene3D" id="3.40.50.720">
    <property type="entry name" value="NAD(P)-binding Rossmann-like Domain"/>
    <property type="match status" value="1"/>
</dbReference>
<accession>A0A1U7NRN3</accession>
<comment type="pathway">
    <text evidence="10">Lipid metabolism; phospholipid metabolism.</text>
</comment>
<dbReference type="AlphaFoldDB" id="A0A1U7NRN3"/>
<feature type="transmembrane region" description="Helical" evidence="10">
    <location>
        <begin position="152"/>
        <end position="174"/>
    </location>
</feature>
<dbReference type="EC" id="2.3.1.275" evidence="10"/>
<proteinExistence type="inferred from homology"/>
<dbReference type="eggNOG" id="COG5322">
    <property type="taxonomic scope" value="Bacteria"/>
</dbReference>
<keyword evidence="4 10" id="KW-0812">Transmembrane</keyword>
<dbReference type="Pfam" id="PF02660">
    <property type="entry name" value="G3P_acyltransf"/>
    <property type="match status" value="1"/>
</dbReference>
<keyword evidence="9 10" id="KW-1208">Phospholipid metabolism</keyword>
<keyword evidence="2 10" id="KW-0444">Lipid biosynthesis</keyword>
<gene>
    <name evidence="10" type="primary">plsY</name>
    <name evidence="12" type="ORF">BOO71_0014584</name>
</gene>
<comment type="subunit">
    <text evidence="10">Probably interacts with PlsX.</text>
</comment>